<keyword evidence="2" id="KW-0238">DNA-binding</keyword>
<dbReference type="InterPro" id="IPR020449">
    <property type="entry name" value="Tscrpt_reg_AraC-type_HTH"/>
</dbReference>
<dbReference type="EMBL" id="CP094528">
    <property type="protein sequence ID" value="UOE44386.1"/>
    <property type="molecule type" value="Genomic_DNA"/>
</dbReference>
<protein>
    <submittedName>
        <fullName evidence="5">AraC family transcriptional regulator</fullName>
    </submittedName>
</protein>
<keyword evidence="1" id="KW-0805">Transcription regulation</keyword>
<dbReference type="InterPro" id="IPR014710">
    <property type="entry name" value="RmlC-like_jellyroll"/>
</dbReference>
<dbReference type="SUPFAM" id="SSF46689">
    <property type="entry name" value="Homeodomain-like"/>
    <property type="match status" value="1"/>
</dbReference>
<evidence type="ECO:0000256" key="2">
    <source>
        <dbReference type="ARBA" id="ARBA00023125"/>
    </source>
</evidence>
<dbReference type="Proteomes" id="UP000832097">
    <property type="component" value="Chromosome"/>
</dbReference>
<dbReference type="InterPro" id="IPR018060">
    <property type="entry name" value="HTH_AraC"/>
</dbReference>
<dbReference type="PANTHER" id="PTHR43280:SF32">
    <property type="entry name" value="TRANSCRIPTIONAL REGULATORY PROTEIN"/>
    <property type="match status" value="1"/>
</dbReference>
<dbReference type="InterPro" id="IPR003313">
    <property type="entry name" value="AraC-bd"/>
</dbReference>
<evidence type="ECO:0000313" key="5">
    <source>
        <dbReference type="EMBL" id="UOE44386.1"/>
    </source>
</evidence>
<feature type="domain" description="HTH araC/xylS-type" evidence="4">
    <location>
        <begin position="165"/>
        <end position="263"/>
    </location>
</feature>
<gene>
    <name evidence="5" type="ORF">MTO99_00915</name>
</gene>
<dbReference type="PANTHER" id="PTHR43280">
    <property type="entry name" value="ARAC-FAMILY TRANSCRIPTIONAL REGULATOR"/>
    <property type="match status" value="1"/>
</dbReference>
<evidence type="ECO:0000259" key="4">
    <source>
        <dbReference type="PROSITE" id="PS01124"/>
    </source>
</evidence>
<proteinExistence type="predicted"/>
<dbReference type="Gene3D" id="2.60.120.10">
    <property type="entry name" value="Jelly Rolls"/>
    <property type="match status" value="1"/>
</dbReference>
<dbReference type="RefSeq" id="WP_243556164.1">
    <property type="nucleotide sequence ID" value="NZ_CP094528.1"/>
</dbReference>
<organism evidence="5 6">
    <name type="scientific">Agromyces larvae</name>
    <dbReference type="NCBI Taxonomy" id="2929802"/>
    <lineage>
        <taxon>Bacteria</taxon>
        <taxon>Bacillati</taxon>
        <taxon>Actinomycetota</taxon>
        <taxon>Actinomycetes</taxon>
        <taxon>Micrococcales</taxon>
        <taxon>Microbacteriaceae</taxon>
        <taxon>Agromyces</taxon>
    </lineage>
</organism>
<dbReference type="SMART" id="SM00342">
    <property type="entry name" value="HTH_ARAC"/>
    <property type="match status" value="1"/>
</dbReference>
<dbReference type="Pfam" id="PF12833">
    <property type="entry name" value="HTH_18"/>
    <property type="match status" value="1"/>
</dbReference>
<dbReference type="Gene3D" id="1.10.10.60">
    <property type="entry name" value="Homeodomain-like"/>
    <property type="match status" value="1"/>
</dbReference>
<dbReference type="InterPro" id="IPR037923">
    <property type="entry name" value="HTH-like"/>
</dbReference>
<evidence type="ECO:0000256" key="1">
    <source>
        <dbReference type="ARBA" id="ARBA00023015"/>
    </source>
</evidence>
<accession>A0ABY4C2J9</accession>
<dbReference type="SUPFAM" id="SSF51215">
    <property type="entry name" value="Regulatory protein AraC"/>
    <property type="match status" value="1"/>
</dbReference>
<dbReference type="PROSITE" id="PS01124">
    <property type="entry name" value="HTH_ARAC_FAMILY_2"/>
    <property type="match status" value="1"/>
</dbReference>
<keyword evidence="3" id="KW-0804">Transcription</keyword>
<evidence type="ECO:0000313" key="6">
    <source>
        <dbReference type="Proteomes" id="UP000832097"/>
    </source>
</evidence>
<sequence>MHDLTLDPGSATPVLVQTIDDEAAFRTPHRHAFAQLLVIEAGSGVHDIDFAPVPVRVGELHLLAPGQVHSWHTDPGLRCTAVMFAPDALDPIGGVPERVRELVLFGAAPIVPAPAAAARQRRLLDAIADAGSPAVTTHLLAALLLECGDAADARAGSVAHSPLTRSFIRDVMRHADARLTVTRCAARLGVTAGHLAEQVMADTGSTPSRIIRAAVTREARRLLSGTDLSAAQISRCLGFSEASYFSRFFRRETGCTPTEYRELGARGDHGTPAERHAG</sequence>
<reference evidence="5 6" key="1">
    <citation type="submission" date="2022-03" db="EMBL/GenBank/DDBJ databases">
        <title>Mucilaginibacter sp. isolated from the gut of Protaetia brevitarsis seulensis larvae.</title>
        <authorList>
            <person name="Won M."/>
            <person name="Kim S.-J."/>
            <person name="Kwon S.-W."/>
        </authorList>
    </citation>
    <scope>NUCLEOTIDE SEQUENCE [LARGE SCALE GENOMIC DNA]</scope>
    <source>
        <strain evidence="5 6">CFWR-12</strain>
    </source>
</reference>
<dbReference type="PRINTS" id="PR00032">
    <property type="entry name" value="HTHARAC"/>
</dbReference>
<keyword evidence="6" id="KW-1185">Reference proteome</keyword>
<evidence type="ECO:0000256" key="3">
    <source>
        <dbReference type="ARBA" id="ARBA00023163"/>
    </source>
</evidence>
<name>A0ABY4C2J9_9MICO</name>
<dbReference type="InterPro" id="IPR009057">
    <property type="entry name" value="Homeodomain-like_sf"/>
</dbReference>
<dbReference type="Pfam" id="PF02311">
    <property type="entry name" value="AraC_binding"/>
    <property type="match status" value="1"/>
</dbReference>